<evidence type="ECO:0000313" key="2">
    <source>
        <dbReference type="Proteomes" id="UP001069802"/>
    </source>
</evidence>
<dbReference type="RefSeq" id="WP_269424128.1">
    <property type="nucleotide sequence ID" value="NZ_JAPWGY010000005.1"/>
</dbReference>
<proteinExistence type="predicted"/>
<sequence>MDEFLIKLSYRYVSKKCKLTWQEIIFAIQCNIFTPYSAVEHGVSLLLADEEYSGSLCELASLSEEESLLNNGSMVYPLVDDLIASEEKQRLDFIRSKWLYLTLLWVYENKDRYNDPLEIVDEVYADFDYPRSIEAFVTYMYSDESDIENKERTTNHLYEKWSMYLQNQSKIFDGTSGD</sequence>
<accession>A0ABT4LPU0</accession>
<dbReference type="InterPro" id="IPR016630">
    <property type="entry name" value="UCP015278"/>
</dbReference>
<dbReference type="Pfam" id="PF10004">
    <property type="entry name" value="DUF2247"/>
    <property type="match status" value="1"/>
</dbReference>
<protein>
    <submittedName>
        <fullName evidence="1">DUF2247 family protein</fullName>
    </submittedName>
</protein>
<keyword evidence="2" id="KW-1185">Reference proteome</keyword>
<evidence type="ECO:0000313" key="1">
    <source>
        <dbReference type="EMBL" id="MCZ4281967.1"/>
    </source>
</evidence>
<dbReference type="Proteomes" id="UP001069802">
    <property type="component" value="Unassembled WGS sequence"/>
</dbReference>
<name>A0ABT4LPU0_9PROT</name>
<dbReference type="EMBL" id="JAPWGY010000005">
    <property type="protein sequence ID" value="MCZ4281967.1"/>
    <property type="molecule type" value="Genomic_DNA"/>
</dbReference>
<organism evidence="1 2">
    <name type="scientific">Kiloniella laminariae</name>
    <dbReference type="NCBI Taxonomy" id="454162"/>
    <lineage>
        <taxon>Bacteria</taxon>
        <taxon>Pseudomonadati</taxon>
        <taxon>Pseudomonadota</taxon>
        <taxon>Alphaproteobacteria</taxon>
        <taxon>Rhodospirillales</taxon>
        <taxon>Kiloniellaceae</taxon>
        <taxon>Kiloniella</taxon>
    </lineage>
</organism>
<reference evidence="1" key="1">
    <citation type="submission" date="2022-12" db="EMBL/GenBank/DDBJ databases">
        <title>Bacterial isolates from different developmental stages of Nematostella vectensis.</title>
        <authorList>
            <person name="Fraune S."/>
        </authorList>
    </citation>
    <scope>NUCLEOTIDE SEQUENCE</scope>
    <source>
        <strain evidence="1">G21630-S1</strain>
    </source>
</reference>
<gene>
    <name evidence="1" type="ORF">O4H49_14340</name>
</gene>
<comment type="caution">
    <text evidence="1">The sequence shown here is derived from an EMBL/GenBank/DDBJ whole genome shotgun (WGS) entry which is preliminary data.</text>
</comment>